<feature type="compositionally biased region" description="Gly residues" evidence="1">
    <location>
        <begin position="175"/>
        <end position="189"/>
    </location>
</feature>
<evidence type="ECO:0000256" key="1">
    <source>
        <dbReference type="SAM" id="MobiDB-lite"/>
    </source>
</evidence>
<dbReference type="RefSeq" id="YP_009282255.1">
    <property type="nucleotide sequence ID" value="NC_031035.1"/>
</dbReference>
<keyword evidence="3" id="KW-1185">Reference proteome</keyword>
<protein>
    <submittedName>
        <fullName evidence="2">Scaffolding protein</fullName>
    </submittedName>
</protein>
<evidence type="ECO:0000313" key="3">
    <source>
        <dbReference type="Proteomes" id="UP000203815"/>
    </source>
</evidence>
<feature type="region of interest" description="Disordered" evidence="1">
    <location>
        <begin position="36"/>
        <end position="64"/>
    </location>
</feature>
<organism evidence="2 3">
    <name type="scientific">Mycobacterium phage Gengar</name>
    <dbReference type="NCBI Taxonomy" id="1891963"/>
    <lineage>
        <taxon>Viruses</taxon>
        <taxon>Duplodnaviria</taxon>
        <taxon>Heunggongvirae</taxon>
        <taxon>Uroviricota</taxon>
        <taxon>Caudoviricetes</taxon>
        <taxon>Weiservirinae</taxon>
        <taxon>Kratiovirus</taxon>
        <taxon>Kratiovirus gengar</taxon>
    </lineage>
</organism>
<name>A0A1C9EGP9_9CAUD</name>
<feature type="region of interest" description="Disordered" evidence="1">
    <location>
        <begin position="153"/>
        <end position="195"/>
    </location>
</feature>
<evidence type="ECO:0000313" key="2">
    <source>
        <dbReference type="EMBL" id="AON96665.1"/>
    </source>
</evidence>
<reference evidence="2 3" key="1">
    <citation type="submission" date="2016-07" db="EMBL/GenBank/DDBJ databases">
        <authorList>
            <person name="Ahrens W.T."/>
            <person name="Alaniz S.M."/>
            <person name="Alfonso A.J."/>
            <person name="Andrade A.E."/>
            <person name="Blake C.D."/>
            <person name="Denney K.A."/>
            <person name="Edwards N.C."/>
            <person name="Flores L.M."/>
            <person name="Frontera C.D."/>
            <person name="Frontera J.K."/>
            <person name="Goins A.N."/>
            <person name="Harris C.E."/>
            <person name="Hinojosa K.L."/>
            <person name="Long R.M."/>
            <person name="Lopez J.C."/>
            <person name="Miller C.B."/>
            <person name="Mojica J.C."/>
            <person name="Morales C.A."/>
            <person name="Pena M.C."/>
            <person name="Quezada B.E."/>
            <person name="Rincon P.M."/>
            <person name="Robertson S."/>
            <person name="Soto A.J."/>
            <person name="Vasquez A.D."/>
            <person name="Villegas D.K."/>
            <person name="Vulgamore J.L."/>
            <person name="Robertson M."/>
            <person name="Hatherill J.R."/>
            <person name="Dovalina S.A."/>
            <person name="Zhang D."/>
            <person name="Delesalle V.A."/>
            <person name="Garlena R.A."/>
            <person name="Russell D.A."/>
            <person name="Pope W.H."/>
            <person name="Jacobs-Sera D."/>
            <person name="Hendrix R.W."/>
            <person name="Hatfull G.F."/>
        </authorList>
    </citation>
    <scope>NUCLEOTIDE SEQUENCE [LARGE SCALE GENOMIC DNA]</scope>
</reference>
<dbReference type="KEGG" id="vg:29060905"/>
<dbReference type="Proteomes" id="UP000203815">
    <property type="component" value="Segment"/>
</dbReference>
<dbReference type="OrthoDB" id="21514at10239"/>
<gene>
    <name evidence="2" type="ORF">SEA_GENGAR_10</name>
</gene>
<accession>A0A1C9EGP9</accession>
<dbReference type="GeneID" id="29060905"/>
<sequence length="209" mass="22103">MGFFVSSYRAEPSMAAACVTTPRAVSAGLCVGPTPMEETPMPDDVTETPVETSATEGGEAPKTFTQAELDRIINDRLDRERAKYAGFEDLKAKAEQFDAIKEGEKTELQREREAREAAEKRAATELRGRIAATKGVPVGSLVGETEEELTAKADELLAWKGAGEQKPPPRRNPAGSGGGLKSGASGAGGEAIDRKEAAAKALRELRGNG</sequence>
<dbReference type="EMBL" id="KX636165">
    <property type="protein sequence ID" value="AON96665.1"/>
    <property type="molecule type" value="Genomic_DNA"/>
</dbReference>
<proteinExistence type="predicted"/>